<evidence type="ECO:0000313" key="1">
    <source>
        <dbReference type="EMBL" id="MCE3049216.1"/>
    </source>
</evidence>
<reference evidence="1 2" key="1">
    <citation type="journal article" date="2021" name="BMC Genomics">
        <title>Datura genome reveals duplications of psychoactive alkaloid biosynthetic genes and high mutation rate following tissue culture.</title>
        <authorList>
            <person name="Rajewski A."/>
            <person name="Carter-House D."/>
            <person name="Stajich J."/>
            <person name="Litt A."/>
        </authorList>
    </citation>
    <scope>NUCLEOTIDE SEQUENCE [LARGE SCALE GENOMIC DNA]</scope>
    <source>
        <strain evidence="1">AR-01</strain>
    </source>
</reference>
<protein>
    <submittedName>
        <fullName evidence="1">Phosphoenolpyruvate carboxylase 1</fullName>
    </submittedName>
</protein>
<dbReference type="Proteomes" id="UP000823775">
    <property type="component" value="Unassembled WGS sequence"/>
</dbReference>
<keyword evidence="2" id="KW-1185">Reference proteome</keyword>
<organism evidence="1 2">
    <name type="scientific">Datura stramonium</name>
    <name type="common">Jimsonweed</name>
    <name type="synonym">Common thornapple</name>
    <dbReference type="NCBI Taxonomy" id="4076"/>
    <lineage>
        <taxon>Eukaryota</taxon>
        <taxon>Viridiplantae</taxon>
        <taxon>Streptophyta</taxon>
        <taxon>Embryophyta</taxon>
        <taxon>Tracheophyta</taxon>
        <taxon>Spermatophyta</taxon>
        <taxon>Magnoliopsida</taxon>
        <taxon>eudicotyledons</taxon>
        <taxon>Gunneridae</taxon>
        <taxon>Pentapetalae</taxon>
        <taxon>asterids</taxon>
        <taxon>lamiids</taxon>
        <taxon>Solanales</taxon>
        <taxon>Solanaceae</taxon>
        <taxon>Solanoideae</taxon>
        <taxon>Datureae</taxon>
        <taxon>Datura</taxon>
    </lineage>
</organism>
<accession>A0ABS8WGH5</accession>
<gene>
    <name evidence="1" type="primary">PPC1_9</name>
    <name evidence="1" type="ORF">HAX54_044408</name>
</gene>
<name>A0ABS8WGH5_DATST</name>
<evidence type="ECO:0000313" key="2">
    <source>
        <dbReference type="Proteomes" id="UP000823775"/>
    </source>
</evidence>
<comment type="caution">
    <text evidence="1">The sequence shown here is derived from an EMBL/GenBank/DDBJ whole genome shotgun (WGS) entry which is preliminary data.</text>
</comment>
<proteinExistence type="predicted"/>
<sequence>MIRSNSTNYSNLHWATLFSVFDYTTPFNPKSPTLFKILAILTYCSGFWWRVEMATVIWEKSARLMPSFDILQDLHGEDLKETVQECYELSAEYESKHDSWRNLAVC</sequence>
<dbReference type="EMBL" id="JACEIK010006764">
    <property type="protein sequence ID" value="MCE3049216.1"/>
    <property type="molecule type" value="Genomic_DNA"/>
</dbReference>